<organism evidence="1 2">
    <name type="scientific">Ixodes persulcatus</name>
    <name type="common">Taiga tick</name>
    <dbReference type="NCBI Taxonomy" id="34615"/>
    <lineage>
        <taxon>Eukaryota</taxon>
        <taxon>Metazoa</taxon>
        <taxon>Ecdysozoa</taxon>
        <taxon>Arthropoda</taxon>
        <taxon>Chelicerata</taxon>
        <taxon>Arachnida</taxon>
        <taxon>Acari</taxon>
        <taxon>Parasitiformes</taxon>
        <taxon>Ixodida</taxon>
        <taxon>Ixodoidea</taxon>
        <taxon>Ixodidae</taxon>
        <taxon>Ixodinae</taxon>
        <taxon>Ixodes</taxon>
    </lineage>
</organism>
<reference evidence="1 2" key="1">
    <citation type="journal article" date="2020" name="Cell">
        <title>Large-Scale Comparative Analyses of Tick Genomes Elucidate Their Genetic Diversity and Vector Capacities.</title>
        <authorList>
            <consortium name="Tick Genome and Microbiome Consortium (TIGMIC)"/>
            <person name="Jia N."/>
            <person name="Wang J."/>
            <person name="Shi W."/>
            <person name="Du L."/>
            <person name="Sun Y."/>
            <person name="Zhan W."/>
            <person name="Jiang J.F."/>
            <person name="Wang Q."/>
            <person name="Zhang B."/>
            <person name="Ji P."/>
            <person name="Bell-Sakyi L."/>
            <person name="Cui X.M."/>
            <person name="Yuan T.T."/>
            <person name="Jiang B.G."/>
            <person name="Yang W.F."/>
            <person name="Lam T.T."/>
            <person name="Chang Q.C."/>
            <person name="Ding S.J."/>
            <person name="Wang X.J."/>
            <person name="Zhu J.G."/>
            <person name="Ruan X.D."/>
            <person name="Zhao L."/>
            <person name="Wei J.T."/>
            <person name="Ye R.Z."/>
            <person name="Que T.C."/>
            <person name="Du C.H."/>
            <person name="Zhou Y.H."/>
            <person name="Cheng J.X."/>
            <person name="Dai P.F."/>
            <person name="Guo W.B."/>
            <person name="Han X.H."/>
            <person name="Huang E.J."/>
            <person name="Li L.F."/>
            <person name="Wei W."/>
            <person name="Gao Y.C."/>
            <person name="Liu J.Z."/>
            <person name="Shao H.Z."/>
            <person name="Wang X."/>
            <person name="Wang C.C."/>
            <person name="Yang T.C."/>
            <person name="Huo Q.B."/>
            <person name="Li W."/>
            <person name="Chen H.Y."/>
            <person name="Chen S.E."/>
            <person name="Zhou L.G."/>
            <person name="Ni X.B."/>
            <person name="Tian J.H."/>
            <person name="Sheng Y."/>
            <person name="Liu T."/>
            <person name="Pan Y.S."/>
            <person name="Xia L.Y."/>
            <person name="Li J."/>
            <person name="Zhao F."/>
            <person name="Cao W.C."/>
        </authorList>
    </citation>
    <scope>NUCLEOTIDE SEQUENCE [LARGE SCALE GENOMIC DNA]</scope>
    <source>
        <strain evidence="1">Iper-2018</strain>
    </source>
</reference>
<gene>
    <name evidence="1" type="ORF">HPB47_002544</name>
</gene>
<name>A0AC60PLC7_IXOPE</name>
<sequence length="163" mass="17544">MRAQNALVLLFSDEADIFTRKRGKMTEESFERLLLFKLNNERGWAASLGGSSPSGAFAPHLPPRKGGFPRPEFIHRDPTPYYGGGRLNGGPDPGGAGYAPRQGSRLGSRRSRLLPAALWPAEEEEDAASTCGSARPCLGCPVFPISRHRRHTKGPGSAAAVFS</sequence>
<dbReference type="EMBL" id="JABSTQ010010346">
    <property type="protein sequence ID" value="KAG0421582.1"/>
    <property type="molecule type" value="Genomic_DNA"/>
</dbReference>
<evidence type="ECO:0000313" key="1">
    <source>
        <dbReference type="EMBL" id="KAG0421582.1"/>
    </source>
</evidence>
<protein>
    <submittedName>
        <fullName evidence="1">Uncharacterized protein</fullName>
    </submittedName>
</protein>
<proteinExistence type="predicted"/>
<evidence type="ECO:0000313" key="2">
    <source>
        <dbReference type="Proteomes" id="UP000805193"/>
    </source>
</evidence>
<keyword evidence="2" id="KW-1185">Reference proteome</keyword>
<comment type="caution">
    <text evidence="1">The sequence shown here is derived from an EMBL/GenBank/DDBJ whole genome shotgun (WGS) entry which is preliminary data.</text>
</comment>
<accession>A0AC60PLC7</accession>
<dbReference type="Proteomes" id="UP000805193">
    <property type="component" value="Unassembled WGS sequence"/>
</dbReference>